<dbReference type="GeneID" id="115461178"/>
<evidence type="ECO:0000313" key="12">
    <source>
        <dbReference type="Proteomes" id="UP000515156"/>
    </source>
</evidence>
<evidence type="ECO:0000256" key="2">
    <source>
        <dbReference type="ARBA" id="ARBA00005653"/>
    </source>
</evidence>
<evidence type="ECO:0000256" key="5">
    <source>
        <dbReference type="ARBA" id="ARBA00022692"/>
    </source>
</evidence>
<evidence type="ECO:0000256" key="6">
    <source>
        <dbReference type="ARBA" id="ARBA00022837"/>
    </source>
</evidence>
<keyword evidence="3 10" id="KW-0813">Transport</keyword>
<proteinExistence type="inferred from homology"/>
<evidence type="ECO:0000256" key="1">
    <source>
        <dbReference type="ARBA" id="ARBA00004141"/>
    </source>
</evidence>
<dbReference type="GO" id="GO:0036444">
    <property type="term" value="P:calcium import into the mitochondrion"/>
    <property type="evidence" value="ECO:0007669"/>
    <property type="project" value="TreeGrafter"/>
</dbReference>
<evidence type="ECO:0000256" key="3">
    <source>
        <dbReference type="ARBA" id="ARBA00022448"/>
    </source>
</evidence>
<dbReference type="InParanoid" id="A0A6P7X7W3"/>
<dbReference type="InterPro" id="IPR039055">
    <property type="entry name" value="MCU_fam"/>
</dbReference>
<keyword evidence="6 10" id="KW-0106">Calcium</keyword>
<feature type="transmembrane region" description="Helical" evidence="10">
    <location>
        <begin position="239"/>
        <end position="257"/>
    </location>
</feature>
<name>A0A6P7X7W3_9AMPH</name>
<organism evidence="12 13">
    <name type="scientific">Microcaecilia unicolor</name>
    <dbReference type="NCBI Taxonomy" id="1415580"/>
    <lineage>
        <taxon>Eukaryota</taxon>
        <taxon>Metazoa</taxon>
        <taxon>Chordata</taxon>
        <taxon>Craniata</taxon>
        <taxon>Vertebrata</taxon>
        <taxon>Euteleostomi</taxon>
        <taxon>Amphibia</taxon>
        <taxon>Gymnophiona</taxon>
        <taxon>Siphonopidae</taxon>
        <taxon>Microcaecilia</taxon>
    </lineage>
</organism>
<keyword evidence="12" id="KW-1185">Reference proteome</keyword>
<dbReference type="PANTHER" id="PTHR13462">
    <property type="entry name" value="CALCIUM UNIPORTER PROTEIN, MITOCHONDRIAL"/>
    <property type="match status" value="1"/>
</dbReference>
<keyword evidence="5 10" id="KW-0812">Transmembrane</keyword>
<evidence type="ECO:0000313" key="13">
    <source>
        <dbReference type="RefSeq" id="XP_030046665.1"/>
    </source>
</evidence>
<dbReference type="KEGG" id="muo:115461178"/>
<sequence length="325" mass="37518">MQVVTGMGSSLLLAAGRRVSQMQSLKRAGDLRLDIAFLYGTLVPPSEVTVHYRHSRPIITLLLPSRKERCQFSVKPMLMTVGSFLQDVQKEDKGINSVTICTEDGAKISTGTMMDVLLRNNFKLIINDITYHVQPPARDEISSEHVTEMDDIKSLVHSLYAALHLEDHQLQKERELLQKLDTLREQLQPFEQVKAELKRTAEAKSTRLLWVGLALLSTQGGALAWLTWWVYSWDIMEPVTYFITYGSAMAFYAYFILTKQDSVYPDAKDRQFLNYFYRKAGKQHFDVDQYNRIKEDLAETENNLRRLRDPLQLRLPIQQISEEKD</sequence>
<keyword evidence="10" id="KW-0407">Ion channel</keyword>
<reference evidence="13" key="1">
    <citation type="submission" date="2025-08" db="UniProtKB">
        <authorList>
            <consortium name="RefSeq"/>
        </authorList>
    </citation>
    <scope>IDENTIFICATION</scope>
</reference>
<dbReference type="GO" id="GO:0051560">
    <property type="term" value="P:mitochondrial calcium ion homeostasis"/>
    <property type="evidence" value="ECO:0007669"/>
    <property type="project" value="UniProtKB-UniRule"/>
</dbReference>
<gene>
    <name evidence="13" type="primary">MCUB</name>
</gene>
<feature type="transmembrane region" description="Helical" evidence="10">
    <location>
        <begin position="208"/>
        <end position="227"/>
    </location>
</feature>
<comment type="domain">
    <text evidence="10">The selectivity filter, in which calcium ions are arranged in single file, is composed of two acidic rings separated by one helical turn along the central axis of the channel pore.</text>
</comment>
<protein>
    <recommendedName>
        <fullName evidence="10">Calcium uniporter protein</fullName>
    </recommendedName>
</protein>
<dbReference type="GO" id="GO:0019855">
    <property type="term" value="F:calcium channel inhibitor activity"/>
    <property type="evidence" value="ECO:0007669"/>
    <property type="project" value="TreeGrafter"/>
</dbReference>
<dbReference type="OrthoDB" id="278338at2759"/>
<accession>A0A6P7X7W3</accession>
<keyword evidence="8 10" id="KW-0406">Ion transport</keyword>
<evidence type="ECO:0000256" key="9">
    <source>
        <dbReference type="ARBA" id="ARBA00023136"/>
    </source>
</evidence>
<dbReference type="GO" id="GO:0015292">
    <property type="term" value="F:uniporter activity"/>
    <property type="evidence" value="ECO:0007669"/>
    <property type="project" value="UniProtKB-UniRule"/>
</dbReference>
<evidence type="ECO:0000256" key="7">
    <source>
        <dbReference type="ARBA" id="ARBA00022989"/>
    </source>
</evidence>
<dbReference type="PANTHER" id="PTHR13462:SF6">
    <property type="entry name" value="CALCIUM UNIPORTER REGULATORY SUBUNIT MCUB, MITOCHONDRIAL"/>
    <property type="match status" value="1"/>
</dbReference>
<evidence type="ECO:0000259" key="11">
    <source>
        <dbReference type="Pfam" id="PF04678"/>
    </source>
</evidence>
<keyword evidence="9 10" id="KW-0472">Membrane</keyword>
<dbReference type="InterPro" id="IPR006769">
    <property type="entry name" value="MCU_C"/>
</dbReference>
<dbReference type="CTD" id="55013"/>
<keyword evidence="10" id="KW-0999">Mitochondrion inner membrane</keyword>
<dbReference type="RefSeq" id="XP_030046665.1">
    <property type="nucleotide sequence ID" value="XM_030190805.1"/>
</dbReference>
<feature type="domain" description="Calcium uniporter protein C-terminal" evidence="11">
    <location>
        <begin position="91"/>
        <end position="292"/>
    </location>
</feature>
<dbReference type="Pfam" id="PF04678">
    <property type="entry name" value="MCU"/>
    <property type="match status" value="1"/>
</dbReference>
<dbReference type="Proteomes" id="UP000515156">
    <property type="component" value="Chromosome 2"/>
</dbReference>
<evidence type="ECO:0000256" key="4">
    <source>
        <dbReference type="ARBA" id="ARBA00022568"/>
    </source>
</evidence>
<comment type="function">
    <text evidence="10">Mitochondrial inner membrane calcium uniporter that mediates calcium uptake into mitochondria. Mitochondrial calcium homeostasis plays key roles in cellular physiology and regulates cell bioenergetics, cytoplasmic calcium signals and activation of cell death pathways.</text>
</comment>
<dbReference type="GO" id="GO:1990246">
    <property type="term" value="C:uniplex complex"/>
    <property type="evidence" value="ECO:0007669"/>
    <property type="project" value="TreeGrafter"/>
</dbReference>
<keyword evidence="10" id="KW-0107">Calcium channel</keyword>
<evidence type="ECO:0000256" key="10">
    <source>
        <dbReference type="RuleBase" id="RU367035"/>
    </source>
</evidence>
<keyword evidence="10" id="KW-0496">Mitochondrion</keyword>
<dbReference type="AlphaFoldDB" id="A0A6P7X7W3"/>
<comment type="similarity">
    <text evidence="2 10">Belongs to the MCU (TC 1.A.77) family.</text>
</comment>
<evidence type="ECO:0000256" key="8">
    <source>
        <dbReference type="ARBA" id="ARBA00023065"/>
    </source>
</evidence>
<comment type="subcellular location">
    <subcellularLocation>
        <location evidence="1">Membrane</location>
        <topology evidence="1">Multi-pass membrane protein</topology>
    </subcellularLocation>
    <subcellularLocation>
        <location evidence="10">Mitochondrion inner membrane</location>
        <topology evidence="10">Multi-pass membrane protein</topology>
    </subcellularLocation>
</comment>
<keyword evidence="7 10" id="KW-1133">Transmembrane helix</keyword>
<keyword evidence="4 10" id="KW-0109">Calcium transport</keyword>
<dbReference type="FunCoup" id="A0A6P7X7W3">
    <property type="interactions" value="421"/>
</dbReference>
<dbReference type="GO" id="GO:0005262">
    <property type="term" value="F:calcium channel activity"/>
    <property type="evidence" value="ECO:0007669"/>
    <property type="project" value="UniProtKB-UniRule"/>
</dbReference>